<dbReference type="GO" id="GO:0016787">
    <property type="term" value="F:hydrolase activity"/>
    <property type="evidence" value="ECO:0007669"/>
    <property type="project" value="InterPro"/>
</dbReference>
<reference evidence="4 5" key="1">
    <citation type="submission" date="2018-06" db="EMBL/GenBank/DDBJ databases">
        <title>Extensive metabolic versatility and redundancy in microbially diverse, dynamic hydrothermal sediments.</title>
        <authorList>
            <person name="Dombrowski N."/>
            <person name="Teske A."/>
            <person name="Baker B.J."/>
        </authorList>
    </citation>
    <scope>NUCLEOTIDE SEQUENCE [LARGE SCALE GENOMIC DNA]</scope>
    <source>
        <strain evidence="3">B34_G17</strain>
        <strain evidence="2">B66_G16</strain>
    </source>
</reference>
<proteinExistence type="predicted"/>
<dbReference type="EMBL" id="QMQX01000066">
    <property type="protein sequence ID" value="RLE52137.1"/>
    <property type="molecule type" value="Genomic_DNA"/>
</dbReference>
<dbReference type="Gene3D" id="3.60.21.10">
    <property type="match status" value="1"/>
</dbReference>
<dbReference type="Proteomes" id="UP000272051">
    <property type="component" value="Unassembled WGS sequence"/>
</dbReference>
<dbReference type="InterPro" id="IPR004843">
    <property type="entry name" value="Calcineurin-like_PHP"/>
</dbReference>
<dbReference type="InterPro" id="IPR029052">
    <property type="entry name" value="Metallo-depent_PP-like"/>
</dbReference>
<dbReference type="Pfam" id="PF00149">
    <property type="entry name" value="Metallophos"/>
    <property type="match status" value="1"/>
</dbReference>
<protein>
    <recommendedName>
        <fullName evidence="1">Calcineurin-like phosphoesterase domain-containing protein</fullName>
    </recommendedName>
</protein>
<evidence type="ECO:0000313" key="4">
    <source>
        <dbReference type="Proteomes" id="UP000272051"/>
    </source>
</evidence>
<dbReference type="AlphaFoldDB" id="A0A497EU32"/>
<organism evidence="2 5">
    <name type="scientific">Thermoproteota archaeon</name>
    <dbReference type="NCBI Taxonomy" id="2056631"/>
    <lineage>
        <taxon>Archaea</taxon>
        <taxon>Thermoproteota</taxon>
    </lineage>
</organism>
<evidence type="ECO:0000313" key="2">
    <source>
        <dbReference type="EMBL" id="RLE50757.1"/>
    </source>
</evidence>
<evidence type="ECO:0000259" key="1">
    <source>
        <dbReference type="Pfam" id="PF00149"/>
    </source>
</evidence>
<comment type="caution">
    <text evidence="2">The sequence shown here is derived from an EMBL/GenBank/DDBJ whole genome shotgun (WGS) entry which is preliminary data.</text>
</comment>
<dbReference type="SUPFAM" id="SSF56300">
    <property type="entry name" value="Metallo-dependent phosphatases"/>
    <property type="match status" value="1"/>
</dbReference>
<evidence type="ECO:0000313" key="5">
    <source>
        <dbReference type="Proteomes" id="UP000278475"/>
    </source>
</evidence>
<evidence type="ECO:0000313" key="3">
    <source>
        <dbReference type="EMBL" id="RLE52137.1"/>
    </source>
</evidence>
<sequence>MQVLALSDIHGEERKFKEVLKREISFVDLVLIAGDITDFGSIDEIKSLLKDIEKPFFYVLGNCDPVEGIDGIKGLERHYIHGRLIEFQGFYIAGLSGSGITPFNTNIELSEDDFAKLIKHIYEKAKSFFGKMILVTHEPPANSKVGLTRRGVFVGSYVLRRFIEEQKPLLVVCGHIHEGRGVEVIGETKVVNPGPVRAGFYALIKVEEGRRVDVELKRL</sequence>
<dbReference type="Proteomes" id="UP000278475">
    <property type="component" value="Unassembled WGS sequence"/>
</dbReference>
<accession>A0A497EU32</accession>
<dbReference type="EMBL" id="QMQV01000001">
    <property type="protein sequence ID" value="RLE50757.1"/>
    <property type="molecule type" value="Genomic_DNA"/>
</dbReference>
<dbReference type="PANTHER" id="PTHR37523">
    <property type="entry name" value="METALLOPHOSPHOESTERASE"/>
    <property type="match status" value="1"/>
</dbReference>
<feature type="domain" description="Calcineurin-like phosphoesterase" evidence="1">
    <location>
        <begin position="1"/>
        <end position="178"/>
    </location>
</feature>
<dbReference type="PANTHER" id="PTHR37523:SF1">
    <property type="entry name" value="CALCINEURIN-LIKE PHOSPHOESTERASE DOMAIN-CONTAINING PROTEIN"/>
    <property type="match status" value="1"/>
</dbReference>
<gene>
    <name evidence="2" type="ORF">DRJ31_00280</name>
    <name evidence="3" type="ORF">DRJ33_04485</name>
</gene>
<name>A0A497EU32_9CREN</name>